<keyword evidence="3" id="KW-1185">Reference proteome</keyword>
<comment type="caution">
    <text evidence="2">The sequence shown here is derived from an EMBL/GenBank/DDBJ whole genome shotgun (WGS) entry which is preliminary data.</text>
</comment>
<evidence type="ECO:0000313" key="3">
    <source>
        <dbReference type="Proteomes" id="UP000581447"/>
    </source>
</evidence>
<feature type="compositionally biased region" description="Pro residues" evidence="1">
    <location>
        <begin position="42"/>
        <end position="63"/>
    </location>
</feature>
<organism evidence="2 3">
    <name type="scientific">Sphingorhabdus rigui</name>
    <dbReference type="NCBI Taxonomy" id="1282858"/>
    <lineage>
        <taxon>Bacteria</taxon>
        <taxon>Pseudomonadati</taxon>
        <taxon>Pseudomonadota</taxon>
        <taxon>Alphaproteobacteria</taxon>
        <taxon>Sphingomonadales</taxon>
        <taxon>Sphingomonadaceae</taxon>
        <taxon>Sphingorhabdus</taxon>
    </lineage>
</organism>
<accession>A0A840B1A7</accession>
<gene>
    <name evidence="2" type="ORF">GGR91_000902</name>
</gene>
<feature type="compositionally biased region" description="Basic and acidic residues" evidence="1">
    <location>
        <begin position="97"/>
        <end position="107"/>
    </location>
</feature>
<evidence type="ECO:0000256" key="1">
    <source>
        <dbReference type="SAM" id="MobiDB-lite"/>
    </source>
</evidence>
<sequence>MDNTLKLLLGVLSVTGFITVVIPQGNPVAPREAADIANPEVNAPPPEPTAPFPSPPPSPPPVPFDSGVSVEFITGAPTIDGRPIQADFGLPFGVSPRSDRENPDTPRKNKIGYTPPVFAVPGAAALDERAMATNAPFGR</sequence>
<dbReference type="AlphaFoldDB" id="A0A840B1A7"/>
<feature type="region of interest" description="Disordered" evidence="1">
    <location>
        <begin position="31"/>
        <end position="66"/>
    </location>
</feature>
<name>A0A840B1A7_9SPHN</name>
<reference evidence="2 3" key="1">
    <citation type="submission" date="2020-08" db="EMBL/GenBank/DDBJ databases">
        <title>Genomic Encyclopedia of Type Strains, Phase IV (KMG-IV): sequencing the most valuable type-strain genomes for metagenomic binning, comparative biology and taxonomic classification.</title>
        <authorList>
            <person name="Goeker M."/>
        </authorList>
    </citation>
    <scope>NUCLEOTIDE SEQUENCE [LARGE SCALE GENOMIC DNA]</scope>
    <source>
        <strain evidence="2 3">DSM 29050</strain>
    </source>
</reference>
<evidence type="ECO:0000313" key="2">
    <source>
        <dbReference type="EMBL" id="MBB3942680.1"/>
    </source>
</evidence>
<proteinExistence type="predicted"/>
<feature type="region of interest" description="Disordered" evidence="1">
    <location>
        <begin position="78"/>
        <end position="114"/>
    </location>
</feature>
<dbReference type="RefSeq" id="WP_183940487.1">
    <property type="nucleotide sequence ID" value="NZ_BAABBG010000001.1"/>
</dbReference>
<dbReference type="Proteomes" id="UP000581447">
    <property type="component" value="Unassembled WGS sequence"/>
</dbReference>
<dbReference type="EMBL" id="JACIEA010000001">
    <property type="protein sequence ID" value="MBB3942680.1"/>
    <property type="molecule type" value="Genomic_DNA"/>
</dbReference>
<protein>
    <submittedName>
        <fullName evidence="2">Uncharacterized protein</fullName>
    </submittedName>
</protein>